<feature type="domain" description="Ribosomal RNA adenine methylase transferase N-terminal" evidence="9">
    <location>
        <begin position="18"/>
        <end position="187"/>
    </location>
</feature>
<dbReference type="OrthoDB" id="9814755at2"/>
<dbReference type="Proteomes" id="UP000251835">
    <property type="component" value="Unassembled WGS sequence"/>
</dbReference>
<name>A0A7L4UNQ3_BALHA</name>
<keyword evidence="4 7" id="KW-0808">Transferase</keyword>
<dbReference type="InterPro" id="IPR011530">
    <property type="entry name" value="rRNA_adenine_dimethylase"/>
</dbReference>
<dbReference type="Gene3D" id="3.40.50.150">
    <property type="entry name" value="Vaccinia Virus protein VP39"/>
    <property type="match status" value="1"/>
</dbReference>
<accession>A0A7L4UNQ3</accession>
<dbReference type="NCBIfam" id="TIGR00755">
    <property type="entry name" value="ksgA"/>
    <property type="match status" value="1"/>
</dbReference>
<keyword evidence="3 7" id="KW-0489">Methyltransferase</keyword>
<evidence type="ECO:0000259" key="9">
    <source>
        <dbReference type="SMART" id="SM00650"/>
    </source>
</evidence>
<dbReference type="PROSITE" id="PS51689">
    <property type="entry name" value="SAM_RNA_A_N6_MT"/>
    <property type="match status" value="1"/>
</dbReference>
<comment type="function">
    <text evidence="7">Specifically dimethylates two adjacent adenosines (A1518 and A1519) in the loop of a conserved hairpin near the 3'-end of 16S rRNA in the 30S particle. May play a critical role in biogenesis of 30S subunits.</text>
</comment>
<comment type="similarity">
    <text evidence="7">Belongs to the class I-like SAM-binding methyltransferase superfamily. rRNA adenine N(6)-methyltransferase family. RsmA subfamily.</text>
</comment>
<dbReference type="EMBL" id="QENZ01000004">
    <property type="protein sequence ID" value="PVX50718.1"/>
    <property type="molecule type" value="Genomic_DNA"/>
</dbReference>
<dbReference type="AlphaFoldDB" id="A0A7L4UNQ3"/>
<dbReference type="InterPro" id="IPR001737">
    <property type="entry name" value="KsgA/Erm"/>
</dbReference>
<reference evidence="10 11" key="1">
    <citation type="submission" date="2018-05" db="EMBL/GenBank/DDBJ databases">
        <title>Genomic Encyclopedia of Type Strains, Phase IV (KMG-IV): sequencing the most valuable type-strain genomes for metagenomic binning, comparative biology and taxonomic classification.</title>
        <authorList>
            <person name="Goeker M."/>
        </authorList>
    </citation>
    <scope>NUCLEOTIDE SEQUENCE [LARGE SCALE GENOMIC DNA]</scope>
    <source>
        <strain evidence="10 11">DSM 28579</strain>
    </source>
</reference>
<comment type="catalytic activity">
    <reaction evidence="7">
        <text>adenosine(1518)/adenosine(1519) in 16S rRNA + 4 S-adenosyl-L-methionine = N(6)-dimethyladenosine(1518)/N(6)-dimethyladenosine(1519) in 16S rRNA + 4 S-adenosyl-L-homocysteine + 4 H(+)</text>
        <dbReference type="Rhea" id="RHEA:19609"/>
        <dbReference type="Rhea" id="RHEA-COMP:10232"/>
        <dbReference type="Rhea" id="RHEA-COMP:10233"/>
        <dbReference type="ChEBI" id="CHEBI:15378"/>
        <dbReference type="ChEBI" id="CHEBI:57856"/>
        <dbReference type="ChEBI" id="CHEBI:59789"/>
        <dbReference type="ChEBI" id="CHEBI:74411"/>
        <dbReference type="ChEBI" id="CHEBI:74493"/>
        <dbReference type="EC" id="2.1.1.182"/>
    </reaction>
</comment>
<keyword evidence="5 7" id="KW-0949">S-adenosyl-L-methionine</keyword>
<comment type="subcellular location">
    <subcellularLocation>
        <location evidence="7">Cytoplasm</location>
    </subcellularLocation>
</comment>
<feature type="binding site" evidence="7 8">
    <location>
        <position position="13"/>
    </location>
    <ligand>
        <name>S-adenosyl-L-methionine</name>
        <dbReference type="ChEBI" id="CHEBI:59789"/>
    </ligand>
</feature>
<feature type="binding site" evidence="7 8">
    <location>
        <position position="11"/>
    </location>
    <ligand>
        <name>S-adenosyl-L-methionine</name>
        <dbReference type="ChEBI" id="CHEBI:59789"/>
    </ligand>
</feature>
<evidence type="ECO:0000313" key="11">
    <source>
        <dbReference type="Proteomes" id="UP000251835"/>
    </source>
</evidence>
<dbReference type="HAMAP" id="MF_00607">
    <property type="entry name" value="16SrRNA_methyltr_A"/>
    <property type="match status" value="1"/>
</dbReference>
<dbReference type="FunFam" id="1.10.8.100:FF:000001">
    <property type="entry name" value="Ribosomal RNA small subunit methyltransferase A"/>
    <property type="match status" value="1"/>
</dbReference>
<dbReference type="SMART" id="SM00650">
    <property type="entry name" value="rADc"/>
    <property type="match status" value="1"/>
</dbReference>
<gene>
    <name evidence="7" type="primary">rsmA</name>
    <name evidence="7" type="synonym">ksgA</name>
    <name evidence="10" type="ORF">C7377_1031</name>
</gene>
<dbReference type="PANTHER" id="PTHR11727:SF7">
    <property type="entry name" value="DIMETHYLADENOSINE TRANSFERASE-RELATED"/>
    <property type="match status" value="1"/>
</dbReference>
<dbReference type="Gene3D" id="1.10.8.100">
    <property type="entry name" value="Ribosomal RNA adenine dimethylase-like, domain 2"/>
    <property type="match status" value="1"/>
</dbReference>
<feature type="binding site" evidence="7 8">
    <location>
        <position position="83"/>
    </location>
    <ligand>
        <name>S-adenosyl-L-methionine</name>
        <dbReference type="ChEBI" id="CHEBI:59789"/>
    </ligand>
</feature>
<dbReference type="InterPro" id="IPR029063">
    <property type="entry name" value="SAM-dependent_MTases_sf"/>
</dbReference>
<feature type="binding site" evidence="7 8">
    <location>
        <position position="59"/>
    </location>
    <ligand>
        <name>S-adenosyl-L-methionine</name>
        <dbReference type="ChEBI" id="CHEBI:59789"/>
    </ligand>
</feature>
<dbReference type="InterPro" id="IPR023165">
    <property type="entry name" value="rRNA_Ade_diMease-like_C"/>
</dbReference>
<dbReference type="PROSITE" id="PS01131">
    <property type="entry name" value="RRNA_A_DIMETH"/>
    <property type="match status" value="1"/>
</dbReference>
<comment type="caution">
    <text evidence="10">The sequence shown here is derived from an EMBL/GenBank/DDBJ whole genome shotgun (WGS) entry which is preliminary data.</text>
</comment>
<keyword evidence="1 7" id="KW-0963">Cytoplasm</keyword>
<feature type="binding site" evidence="7 8">
    <location>
        <position position="102"/>
    </location>
    <ligand>
        <name>S-adenosyl-L-methionine</name>
        <dbReference type="ChEBI" id="CHEBI:59789"/>
    </ligand>
</feature>
<keyword evidence="11" id="KW-1185">Reference proteome</keyword>
<dbReference type="CDD" id="cd02440">
    <property type="entry name" value="AdoMet_MTases"/>
    <property type="match status" value="1"/>
</dbReference>
<keyword evidence="2 7" id="KW-0698">rRNA processing</keyword>
<dbReference type="GO" id="GO:0003723">
    <property type="term" value="F:RNA binding"/>
    <property type="evidence" value="ECO:0007669"/>
    <property type="project" value="UniProtKB-UniRule"/>
</dbReference>
<evidence type="ECO:0000256" key="3">
    <source>
        <dbReference type="ARBA" id="ARBA00022603"/>
    </source>
</evidence>
<feature type="binding site" evidence="7 8">
    <location>
        <position position="38"/>
    </location>
    <ligand>
        <name>S-adenosyl-L-methionine</name>
        <dbReference type="ChEBI" id="CHEBI:59789"/>
    </ligand>
</feature>
<evidence type="ECO:0000256" key="5">
    <source>
        <dbReference type="ARBA" id="ARBA00022691"/>
    </source>
</evidence>
<organism evidence="10 11">
    <name type="scientific">Balneicella halophila</name>
    <dbReference type="NCBI Taxonomy" id="1537566"/>
    <lineage>
        <taxon>Bacteria</taxon>
        <taxon>Pseudomonadati</taxon>
        <taxon>Bacteroidota</taxon>
        <taxon>Bacteroidia</taxon>
        <taxon>Bacteroidales</taxon>
        <taxon>Balneicellaceae</taxon>
        <taxon>Balneicella</taxon>
    </lineage>
</organism>
<protein>
    <recommendedName>
        <fullName evidence="7">Ribosomal RNA small subunit methyltransferase A</fullName>
        <ecNumber evidence="7">2.1.1.182</ecNumber>
    </recommendedName>
    <alternativeName>
        <fullName evidence="7">16S rRNA (adenine(1518)-N(6)/adenine(1519)-N(6))-dimethyltransferase</fullName>
    </alternativeName>
    <alternativeName>
        <fullName evidence="7">16S rRNA dimethyladenosine transferase</fullName>
    </alternativeName>
    <alternativeName>
        <fullName evidence="7">16S rRNA dimethylase</fullName>
    </alternativeName>
    <alternativeName>
        <fullName evidence="7">S-adenosylmethionine-6-N', N'-adenosyl(rRNA) dimethyltransferase</fullName>
    </alternativeName>
</protein>
<evidence type="ECO:0000256" key="6">
    <source>
        <dbReference type="ARBA" id="ARBA00022884"/>
    </source>
</evidence>
<dbReference type="GO" id="GO:0052908">
    <property type="term" value="F:16S rRNA (adenine(1518)-N(6)/adenine(1519)-N(6))-dimethyltransferase activity"/>
    <property type="evidence" value="ECO:0007669"/>
    <property type="project" value="UniProtKB-EC"/>
</dbReference>
<dbReference type="InterPro" id="IPR020596">
    <property type="entry name" value="rRNA_Ade_Mease_Trfase_CS"/>
</dbReference>
<evidence type="ECO:0000256" key="8">
    <source>
        <dbReference type="PROSITE-ProRule" id="PRU01026"/>
    </source>
</evidence>
<evidence type="ECO:0000256" key="2">
    <source>
        <dbReference type="ARBA" id="ARBA00022552"/>
    </source>
</evidence>
<dbReference type="RefSeq" id="WP_116496276.1">
    <property type="nucleotide sequence ID" value="NZ_QENZ01000004.1"/>
</dbReference>
<dbReference type="Pfam" id="PF00398">
    <property type="entry name" value="RrnaAD"/>
    <property type="match status" value="1"/>
</dbReference>
<evidence type="ECO:0000313" key="10">
    <source>
        <dbReference type="EMBL" id="PVX50718.1"/>
    </source>
</evidence>
<evidence type="ECO:0000256" key="4">
    <source>
        <dbReference type="ARBA" id="ARBA00022679"/>
    </source>
</evidence>
<dbReference type="EC" id="2.1.1.182" evidence="7"/>
<dbReference type="SUPFAM" id="SSF53335">
    <property type="entry name" value="S-adenosyl-L-methionine-dependent methyltransferases"/>
    <property type="match status" value="1"/>
</dbReference>
<dbReference type="PANTHER" id="PTHR11727">
    <property type="entry name" value="DIMETHYLADENOSINE TRANSFERASE"/>
    <property type="match status" value="1"/>
</dbReference>
<proteinExistence type="inferred from homology"/>
<dbReference type="InterPro" id="IPR020598">
    <property type="entry name" value="rRNA_Ade_methylase_Trfase_N"/>
</dbReference>
<sequence length="255" mass="29165">MVTPKKKLGQHFLTDENIAQKIVNALDFSSAEAVLEIGPGTGVLTQWLKDKEVPFYLIEVDTESIEYLNATYPTLTQNLLEQDFLKLDFDTLPMKSFSIIGNLPYNISSQIFFKILDAVERIPQIVCMIQYEVAQRISSPPNNKQYGILSVLLQAYYDIEFLFKVPPQVFNPPPKVDSGVIRLTRRSDYETSINCDKQLFKNVVKTGFNQRRKMLSNSLKPILGDKKIDNHIMNKRPEQLGVEDFVSLTRLIESV</sequence>
<evidence type="ECO:0000256" key="7">
    <source>
        <dbReference type="HAMAP-Rule" id="MF_00607"/>
    </source>
</evidence>
<evidence type="ECO:0000256" key="1">
    <source>
        <dbReference type="ARBA" id="ARBA00022490"/>
    </source>
</evidence>
<keyword evidence="6 7" id="KW-0694">RNA-binding</keyword>
<dbReference type="GO" id="GO:0005829">
    <property type="term" value="C:cytosol"/>
    <property type="evidence" value="ECO:0007669"/>
    <property type="project" value="TreeGrafter"/>
</dbReference>